<dbReference type="OrthoDB" id="5891841at2759"/>
<evidence type="ECO:0000313" key="2">
    <source>
        <dbReference type="EMBL" id="EGT39356.1"/>
    </source>
</evidence>
<dbReference type="InParanoid" id="G0NX06"/>
<feature type="compositionally biased region" description="Basic and acidic residues" evidence="1">
    <location>
        <begin position="73"/>
        <end position="87"/>
    </location>
</feature>
<feature type="region of interest" description="Disordered" evidence="1">
    <location>
        <begin position="1"/>
        <end position="125"/>
    </location>
</feature>
<feature type="compositionally biased region" description="Basic and acidic residues" evidence="1">
    <location>
        <begin position="96"/>
        <end position="125"/>
    </location>
</feature>
<feature type="compositionally biased region" description="Basic and acidic residues" evidence="1">
    <location>
        <begin position="31"/>
        <end position="50"/>
    </location>
</feature>
<dbReference type="AlphaFoldDB" id="G0NX06"/>
<gene>
    <name evidence="2" type="ORF">CAEBREN_06515</name>
</gene>
<reference evidence="3" key="1">
    <citation type="submission" date="2011-07" db="EMBL/GenBank/DDBJ databases">
        <authorList>
            <consortium name="Caenorhabditis brenneri Sequencing and Analysis Consortium"/>
            <person name="Wilson R.K."/>
        </authorList>
    </citation>
    <scope>NUCLEOTIDE SEQUENCE [LARGE SCALE GENOMIC DNA]</scope>
    <source>
        <strain evidence="3">PB2801</strain>
    </source>
</reference>
<keyword evidence="3" id="KW-1185">Reference proteome</keyword>
<evidence type="ECO:0000313" key="3">
    <source>
        <dbReference type="Proteomes" id="UP000008068"/>
    </source>
</evidence>
<accession>G0NX06</accession>
<organism evidence="3">
    <name type="scientific">Caenorhabditis brenneri</name>
    <name type="common">Nematode worm</name>
    <dbReference type="NCBI Taxonomy" id="135651"/>
    <lineage>
        <taxon>Eukaryota</taxon>
        <taxon>Metazoa</taxon>
        <taxon>Ecdysozoa</taxon>
        <taxon>Nematoda</taxon>
        <taxon>Chromadorea</taxon>
        <taxon>Rhabditida</taxon>
        <taxon>Rhabditina</taxon>
        <taxon>Rhabditomorpha</taxon>
        <taxon>Rhabditoidea</taxon>
        <taxon>Rhabditidae</taxon>
        <taxon>Peloderinae</taxon>
        <taxon>Caenorhabditis</taxon>
    </lineage>
</organism>
<dbReference type="HOGENOM" id="CLU_488556_0_0_1"/>
<dbReference type="EMBL" id="GL379968">
    <property type="protein sequence ID" value="EGT39356.1"/>
    <property type="molecule type" value="Genomic_DNA"/>
</dbReference>
<proteinExistence type="predicted"/>
<dbReference type="Proteomes" id="UP000008068">
    <property type="component" value="Unassembled WGS sequence"/>
</dbReference>
<name>G0NX06_CAEBE</name>
<sequence length="558" mass="63572">MNSTLAESQSADMSPVHNESNDADLAQADGNEPHQDLKALEEALMDEKNAEASGTAPLEENDTVGSVCGDQLSGDKQENFEVKKCDDQSTGNEQPLKPEEGRQLDEEPDAHSVPDDEETPEKGFDRDGFYRAVFRKVMRQIMRQREKVLDDSELDMEQSGSDELDFLSDSQMNIMGLQAKAKQSRNKSSLYQSTNGTESNDQHEDLHLLEYCSTTGTTYSSLCSLAPVPVLPTWLRILSNSIIELLEVRRNFSKCTKLLELARLEKMMVWFFEINKSNHTVVAWILRQREKMLDDLEVDMEQSGADEMDLLDVDEIADGDHQEVGEIDEDQEAGEMDQVKADKLKADVSDEGDVDVKKDNSVEKGKPDVIEIGDDDDRSEDDFYLDYLPLENADHTQCFMNTIANILNSCQGVRDINLNEEIKLDLMACTTTISTKCKACGAIEMEPRISNELHSSLSISRQDTFENFYDENYGAKRREDCWKCGGKREKRTTLKAHGKYNFMMTYHEKMRFKSLDANQVFDMFDSKWRIRSFAEYFPAEEEQSEETVGTMEKKEQKE</sequence>
<protein>
    <submittedName>
        <fullName evidence="2">Uncharacterized protein</fullName>
    </submittedName>
</protein>
<feature type="region of interest" description="Disordered" evidence="1">
    <location>
        <begin position="179"/>
        <end position="199"/>
    </location>
</feature>
<feature type="compositionally biased region" description="Polar residues" evidence="1">
    <location>
        <begin position="1"/>
        <end position="12"/>
    </location>
</feature>
<feature type="compositionally biased region" description="Polar residues" evidence="1">
    <location>
        <begin position="186"/>
        <end position="199"/>
    </location>
</feature>
<evidence type="ECO:0000256" key="1">
    <source>
        <dbReference type="SAM" id="MobiDB-lite"/>
    </source>
</evidence>